<evidence type="ECO:0000313" key="7">
    <source>
        <dbReference type="EMBL" id="KAJ8748154.1"/>
    </source>
</evidence>
<sequence length="537" mass="58681">MASQEPGTLSPSLLPHKYSNRIVLKTLLERSDGGVALAGQRVVIGGWVKSFKEVKKDPVPTQGNDQKNVTCAEILQSRIPLFRSIYKILCGGGGGSSGNHPIGGKLEAVVATPPSPSTAFLCVSDGSCAATLLVVVDSSVACPGQLLFTGTSLLAKGVLIKGTPVHGNHVIELQAEKILYVGKVEDEKYPLSKKRLPLEKLRNFPHFRPRTTTASFYVASVMRVRNALIVATHAFFQNHGFLCLQAPVVGYAQKFQVTTQLGDADKEEETRSTKDTGDVNLEIVKAAINEKNRLVEELIRSESNREALAAAVKDLLKTTQLATQLEMQEKLKSGTPSKPDKVDLSGLLCLESYACALGNVYSFGPKFQDDSIVTSKNVAETWMVEAQIAFSQLEETDKAFETELEWGGALTAEHLSYLADEVYKTPVVVYNYRKEVKPFHVRLNDGVTVAAFDLVVPKVGVLISGSQSEERIDTLNTRIKEFGMSGEQCEMYLDLRRHGTVKHSGFALGFDLMLLYATGLNDIRDVIPFPRSFGKAN</sequence>
<dbReference type="Gene3D" id="3.30.930.10">
    <property type="entry name" value="Bira Bifunctional Protein, Domain 2"/>
    <property type="match status" value="2"/>
</dbReference>
<dbReference type="InterPro" id="IPR004364">
    <property type="entry name" value="Aa-tRNA-synt_II"/>
</dbReference>
<dbReference type="GO" id="GO:0005739">
    <property type="term" value="C:mitochondrion"/>
    <property type="evidence" value="ECO:0007669"/>
    <property type="project" value="TreeGrafter"/>
</dbReference>
<dbReference type="Proteomes" id="UP001159364">
    <property type="component" value="Linkage Group LG12"/>
</dbReference>
<evidence type="ECO:0000313" key="8">
    <source>
        <dbReference type="Proteomes" id="UP001159364"/>
    </source>
</evidence>
<accession>A0AAV8S7W5</accession>
<dbReference type="SUPFAM" id="SSF55681">
    <property type="entry name" value="Class II aaRS and biotin synthetases"/>
    <property type="match status" value="1"/>
</dbReference>
<keyword evidence="8" id="KW-1185">Reference proteome</keyword>
<protein>
    <recommendedName>
        <fullName evidence="6">Aminoacyl-tRNA synthetase class II (D/K/N) domain-containing protein</fullName>
    </recommendedName>
</protein>
<keyword evidence="5" id="KW-0030">Aminoacyl-tRNA synthetase</keyword>
<reference evidence="7 8" key="1">
    <citation type="submission" date="2021-09" db="EMBL/GenBank/DDBJ databases">
        <title>Genomic insights and catalytic innovation underlie evolution of tropane alkaloids biosynthesis.</title>
        <authorList>
            <person name="Wang Y.-J."/>
            <person name="Tian T."/>
            <person name="Huang J.-P."/>
            <person name="Huang S.-X."/>
        </authorList>
    </citation>
    <scope>NUCLEOTIDE SEQUENCE [LARGE SCALE GENOMIC DNA]</scope>
    <source>
        <strain evidence="7">KIB-2018</strain>
        <tissue evidence="7">Leaf</tissue>
    </source>
</reference>
<evidence type="ECO:0000256" key="2">
    <source>
        <dbReference type="ARBA" id="ARBA00022741"/>
    </source>
</evidence>
<evidence type="ECO:0000256" key="5">
    <source>
        <dbReference type="ARBA" id="ARBA00023146"/>
    </source>
</evidence>
<dbReference type="GO" id="GO:0006421">
    <property type="term" value="P:asparaginyl-tRNA aminoacylation"/>
    <property type="evidence" value="ECO:0007669"/>
    <property type="project" value="TreeGrafter"/>
</dbReference>
<dbReference type="GO" id="GO:0004816">
    <property type="term" value="F:asparagine-tRNA ligase activity"/>
    <property type="evidence" value="ECO:0007669"/>
    <property type="project" value="TreeGrafter"/>
</dbReference>
<evidence type="ECO:0000256" key="4">
    <source>
        <dbReference type="ARBA" id="ARBA00022917"/>
    </source>
</evidence>
<keyword evidence="1" id="KW-0436">Ligase</keyword>
<dbReference type="GO" id="GO:0005524">
    <property type="term" value="F:ATP binding"/>
    <property type="evidence" value="ECO:0007669"/>
    <property type="project" value="UniProtKB-KW"/>
</dbReference>
<comment type="caution">
    <text evidence="7">The sequence shown here is derived from an EMBL/GenBank/DDBJ whole genome shotgun (WGS) entry which is preliminary data.</text>
</comment>
<dbReference type="PANTHER" id="PTHR22594">
    <property type="entry name" value="ASPARTYL/LYSYL-TRNA SYNTHETASE"/>
    <property type="match status" value="1"/>
</dbReference>
<keyword evidence="4" id="KW-0648">Protein biosynthesis</keyword>
<dbReference type="AlphaFoldDB" id="A0AAV8S7W5"/>
<keyword evidence="2" id="KW-0547">Nucleotide-binding</keyword>
<dbReference type="PANTHER" id="PTHR22594:SF36">
    <property type="entry name" value="ASPARAGINE--TRNA LIGASE, CYTOPLASMIC 2"/>
    <property type="match status" value="1"/>
</dbReference>
<organism evidence="7 8">
    <name type="scientific">Erythroxylum novogranatense</name>
    <dbReference type="NCBI Taxonomy" id="1862640"/>
    <lineage>
        <taxon>Eukaryota</taxon>
        <taxon>Viridiplantae</taxon>
        <taxon>Streptophyta</taxon>
        <taxon>Embryophyta</taxon>
        <taxon>Tracheophyta</taxon>
        <taxon>Spermatophyta</taxon>
        <taxon>Magnoliopsida</taxon>
        <taxon>eudicotyledons</taxon>
        <taxon>Gunneridae</taxon>
        <taxon>Pentapetalae</taxon>
        <taxon>rosids</taxon>
        <taxon>fabids</taxon>
        <taxon>Malpighiales</taxon>
        <taxon>Erythroxylaceae</taxon>
        <taxon>Erythroxylum</taxon>
    </lineage>
</organism>
<evidence type="ECO:0000259" key="6">
    <source>
        <dbReference type="Pfam" id="PF00152"/>
    </source>
</evidence>
<proteinExistence type="predicted"/>
<feature type="domain" description="Aminoacyl-tRNA synthetase class II (D/K/N)" evidence="6">
    <location>
        <begin position="420"/>
        <end position="531"/>
    </location>
</feature>
<name>A0AAV8S7W5_9ROSI</name>
<keyword evidence="3" id="KW-0067">ATP-binding</keyword>
<evidence type="ECO:0000256" key="1">
    <source>
        <dbReference type="ARBA" id="ARBA00022598"/>
    </source>
</evidence>
<dbReference type="InterPro" id="IPR045864">
    <property type="entry name" value="aa-tRNA-synth_II/BPL/LPL"/>
</dbReference>
<gene>
    <name evidence="7" type="ORF">K2173_000562</name>
</gene>
<dbReference type="EMBL" id="JAIWQS010000012">
    <property type="protein sequence ID" value="KAJ8748154.1"/>
    <property type="molecule type" value="Genomic_DNA"/>
</dbReference>
<dbReference type="Pfam" id="PF00152">
    <property type="entry name" value="tRNA-synt_2"/>
    <property type="match status" value="1"/>
</dbReference>
<evidence type="ECO:0000256" key="3">
    <source>
        <dbReference type="ARBA" id="ARBA00022840"/>
    </source>
</evidence>